<dbReference type="Proteomes" id="UP000784294">
    <property type="component" value="Unassembled WGS sequence"/>
</dbReference>
<protein>
    <submittedName>
        <fullName evidence="1">Uncharacterized protein</fullName>
    </submittedName>
</protein>
<dbReference type="EMBL" id="CAAALY010094209">
    <property type="protein sequence ID" value="VEL28337.1"/>
    <property type="molecule type" value="Genomic_DNA"/>
</dbReference>
<reference evidence="1" key="1">
    <citation type="submission" date="2018-11" db="EMBL/GenBank/DDBJ databases">
        <authorList>
            <consortium name="Pathogen Informatics"/>
        </authorList>
    </citation>
    <scope>NUCLEOTIDE SEQUENCE</scope>
</reference>
<gene>
    <name evidence="1" type="ORF">PXEA_LOCUS21777</name>
</gene>
<proteinExistence type="predicted"/>
<name>A0A3S5AY91_9PLAT</name>
<evidence type="ECO:0000313" key="2">
    <source>
        <dbReference type="Proteomes" id="UP000784294"/>
    </source>
</evidence>
<evidence type="ECO:0000313" key="1">
    <source>
        <dbReference type="EMBL" id="VEL28337.1"/>
    </source>
</evidence>
<organism evidence="1 2">
    <name type="scientific">Protopolystoma xenopodis</name>
    <dbReference type="NCBI Taxonomy" id="117903"/>
    <lineage>
        <taxon>Eukaryota</taxon>
        <taxon>Metazoa</taxon>
        <taxon>Spiralia</taxon>
        <taxon>Lophotrochozoa</taxon>
        <taxon>Platyhelminthes</taxon>
        <taxon>Monogenea</taxon>
        <taxon>Polyopisthocotylea</taxon>
        <taxon>Polystomatidea</taxon>
        <taxon>Polystomatidae</taxon>
        <taxon>Protopolystoma</taxon>
    </lineage>
</organism>
<dbReference type="AlphaFoldDB" id="A0A3S5AY91"/>
<keyword evidence="2" id="KW-1185">Reference proteome</keyword>
<comment type="caution">
    <text evidence="1">The sequence shown here is derived from an EMBL/GenBank/DDBJ whole genome shotgun (WGS) entry which is preliminary data.</text>
</comment>
<accession>A0A3S5AY91</accession>
<sequence length="120" mass="12602">MPSTRASRVGSLNSSATACSFNLEPSSVIGAIETNVATGTANALELPLAQETARETRNRLLAVGHACLASASACIAHALGERDVKKASLRSEDPQQVSTDVDQLLTEVCKTCPEQMENNC</sequence>
<dbReference type="PROSITE" id="PS51257">
    <property type="entry name" value="PROKAR_LIPOPROTEIN"/>
    <property type="match status" value="1"/>
</dbReference>